<proteinExistence type="predicted"/>
<reference evidence="1 2" key="1">
    <citation type="submission" date="2016-11" db="EMBL/GenBank/DDBJ databases">
        <authorList>
            <person name="Jaros S."/>
            <person name="Januszkiewicz K."/>
            <person name="Wedrychowicz H."/>
        </authorList>
    </citation>
    <scope>NUCLEOTIDE SEQUENCE [LARGE SCALE GENOMIC DNA]</scope>
</reference>
<organism evidence="1 2">
    <name type="scientific">Microbotryum silenes-dioicae</name>
    <dbReference type="NCBI Taxonomy" id="796604"/>
    <lineage>
        <taxon>Eukaryota</taxon>
        <taxon>Fungi</taxon>
        <taxon>Dikarya</taxon>
        <taxon>Basidiomycota</taxon>
        <taxon>Pucciniomycotina</taxon>
        <taxon>Microbotryomycetes</taxon>
        <taxon>Microbotryales</taxon>
        <taxon>Microbotryaceae</taxon>
        <taxon>Microbotryum</taxon>
    </lineage>
</organism>
<name>A0A2X0MJH0_9BASI</name>
<evidence type="ECO:0000313" key="2">
    <source>
        <dbReference type="Proteomes" id="UP000249464"/>
    </source>
</evidence>
<protein>
    <submittedName>
        <fullName evidence="1">BQ5605_C036g11502 protein</fullName>
    </submittedName>
</protein>
<dbReference type="EMBL" id="FQNC01000063">
    <property type="protein sequence ID" value="SGY95565.1"/>
    <property type="molecule type" value="Genomic_DNA"/>
</dbReference>
<keyword evidence="2" id="KW-1185">Reference proteome</keyword>
<dbReference type="AlphaFoldDB" id="A0A2X0MJH0"/>
<gene>
    <name evidence="1" type="primary">BQ5605_C036g11502</name>
    <name evidence="1" type="ORF">BQ5605_C036G11502</name>
</gene>
<dbReference type="Proteomes" id="UP000249464">
    <property type="component" value="Unassembled WGS sequence"/>
</dbReference>
<accession>A0A2X0MJH0</accession>
<sequence>MSIEPRRASVDGNGWQELPWRGEHESKVEVGVWRDATRQAGYAHHTERRFWRGIPIEYPSEWVFPGLRYYPFSWVLPTKMGNTQPAGITHVTMVLPKQTVFSSVRVFPILMGNTIQKVSIGA</sequence>
<evidence type="ECO:0000313" key="1">
    <source>
        <dbReference type="EMBL" id="SGY95565.1"/>
    </source>
</evidence>